<sequence length="195" mass="20969">MSLIITTTPGIKLFRISLYTTLIAGQLLFSANACLTDCSINVYFTGKYTDETCNVVINNASSNEVVNLPRVAVESLNKNGNEAGSMPFYITLKDCPASRTVTVFFNSSVTGADAETGNLINDKGTLLSRNVQIRLRKENDSPVIINNAASGQEYLIPSTGEPLSHRFTTSYYAKGDSAVTAGKVHAVAGVELVYK</sequence>
<dbReference type="SUPFAM" id="SSF49401">
    <property type="entry name" value="Bacterial adhesins"/>
    <property type="match status" value="1"/>
</dbReference>
<feature type="domain" description="Fimbrial-type adhesion" evidence="1">
    <location>
        <begin position="43"/>
        <end position="194"/>
    </location>
</feature>
<dbReference type="InterPro" id="IPR050263">
    <property type="entry name" value="Bact_Fimbrial_Adh_Pro"/>
</dbReference>
<dbReference type="InterPro" id="IPR008966">
    <property type="entry name" value="Adhesion_dom_sf"/>
</dbReference>
<dbReference type="GO" id="GO:0043709">
    <property type="term" value="P:cell adhesion involved in single-species biofilm formation"/>
    <property type="evidence" value="ECO:0007669"/>
    <property type="project" value="TreeGrafter"/>
</dbReference>
<protein>
    <submittedName>
        <fullName evidence="3">Fimbrial-like adhesin protein SfmF</fullName>
    </submittedName>
    <submittedName>
        <fullName evidence="2">Type 1 fimbrial protein</fullName>
    </submittedName>
</protein>
<name>A0A2X4TY31_SERPL</name>
<keyword evidence="5" id="KW-1185">Reference proteome</keyword>
<dbReference type="GO" id="GO:0009289">
    <property type="term" value="C:pilus"/>
    <property type="evidence" value="ECO:0007669"/>
    <property type="project" value="InterPro"/>
</dbReference>
<gene>
    <name evidence="2" type="ORF">I6G64_07880</name>
    <name evidence="3" type="ORF">NCTC12961_01112</name>
</gene>
<dbReference type="PANTHER" id="PTHR33420">
    <property type="entry name" value="FIMBRIAL SUBUNIT ELFA-RELATED"/>
    <property type="match status" value="1"/>
</dbReference>
<dbReference type="EMBL" id="LS483469">
    <property type="protein sequence ID" value="SQI32366.1"/>
    <property type="molecule type" value="Genomic_DNA"/>
</dbReference>
<dbReference type="InterPro" id="IPR000259">
    <property type="entry name" value="Adhesion_dom_fimbrial"/>
</dbReference>
<proteinExistence type="predicted"/>
<evidence type="ECO:0000313" key="2">
    <source>
        <dbReference type="EMBL" id="QPS22293.1"/>
    </source>
</evidence>
<dbReference type="InterPro" id="IPR036937">
    <property type="entry name" value="Adhesion_dom_fimbrial_sf"/>
</dbReference>
<dbReference type="RefSeq" id="WP_081113177.1">
    <property type="nucleotide sequence ID" value="NZ_CAMITG010000015.1"/>
</dbReference>
<dbReference type="Proteomes" id="UP000594967">
    <property type="component" value="Chromosome"/>
</dbReference>
<dbReference type="Proteomes" id="UP000248897">
    <property type="component" value="Chromosome 1"/>
</dbReference>
<dbReference type="Pfam" id="PF00419">
    <property type="entry name" value="Fimbrial"/>
    <property type="match status" value="1"/>
</dbReference>
<evidence type="ECO:0000313" key="5">
    <source>
        <dbReference type="Proteomes" id="UP000594967"/>
    </source>
</evidence>
<dbReference type="EMBL" id="CP065673">
    <property type="protein sequence ID" value="QPS22293.1"/>
    <property type="molecule type" value="Genomic_DNA"/>
</dbReference>
<dbReference type="AlphaFoldDB" id="A0A2X4TY31"/>
<reference evidence="2 5" key="2">
    <citation type="submission" date="2020-12" db="EMBL/GenBank/DDBJ databases">
        <title>FDA dAtabase for Regulatory Grade micrObial Sequences (FDA-ARGOS): Supporting development and validation of Infectious Disease Dx tests.</title>
        <authorList>
            <person name="Sproer C."/>
            <person name="Gronow S."/>
            <person name="Severitt S."/>
            <person name="Schroder I."/>
            <person name="Tallon L."/>
            <person name="Sadzewicz L."/>
            <person name="Zhao X."/>
            <person name="Boylan J."/>
            <person name="Ott S."/>
            <person name="Bowen H."/>
            <person name="Vavikolanu K."/>
            <person name="Mehta A."/>
            <person name="Aluvathingal J."/>
            <person name="Nadendla S."/>
            <person name="Lowell S."/>
            <person name="Myers T."/>
            <person name="Yan Y."/>
            <person name="Sichtig H."/>
        </authorList>
    </citation>
    <scope>NUCLEOTIDE SEQUENCE [LARGE SCALE GENOMIC DNA]</scope>
    <source>
        <strain evidence="2 5">FDAARGOS_907</strain>
    </source>
</reference>
<accession>A0A2X4TY31</accession>
<evidence type="ECO:0000313" key="3">
    <source>
        <dbReference type="EMBL" id="SQI32366.1"/>
    </source>
</evidence>
<reference evidence="3 4" key="1">
    <citation type="submission" date="2018-06" db="EMBL/GenBank/DDBJ databases">
        <authorList>
            <consortium name="Pathogen Informatics"/>
            <person name="Doyle S."/>
        </authorList>
    </citation>
    <scope>NUCLEOTIDE SEQUENCE [LARGE SCALE GENOMIC DNA]</scope>
    <source>
        <strain evidence="3 4">NCTC12961</strain>
    </source>
</reference>
<dbReference type="Gene3D" id="2.60.40.1090">
    <property type="entry name" value="Fimbrial-type adhesion domain"/>
    <property type="match status" value="1"/>
</dbReference>
<evidence type="ECO:0000313" key="4">
    <source>
        <dbReference type="Proteomes" id="UP000248897"/>
    </source>
</evidence>
<evidence type="ECO:0000259" key="1">
    <source>
        <dbReference type="Pfam" id="PF00419"/>
    </source>
</evidence>
<dbReference type="PANTHER" id="PTHR33420:SF10">
    <property type="entry name" value="FIMBRIAE MAJOR SUBUNIT"/>
    <property type="match status" value="1"/>
</dbReference>
<organism evidence="3 4">
    <name type="scientific">Serratia plymuthica</name>
    <dbReference type="NCBI Taxonomy" id="82996"/>
    <lineage>
        <taxon>Bacteria</taxon>
        <taxon>Pseudomonadati</taxon>
        <taxon>Pseudomonadota</taxon>
        <taxon>Gammaproteobacteria</taxon>
        <taxon>Enterobacterales</taxon>
        <taxon>Yersiniaceae</taxon>
        <taxon>Serratia</taxon>
    </lineage>
</organism>